<feature type="domain" description="TCTP" evidence="4">
    <location>
        <begin position="1"/>
        <end position="169"/>
    </location>
</feature>
<dbReference type="GO" id="GO:0003723">
    <property type="term" value="F:RNA binding"/>
    <property type="evidence" value="ECO:0007669"/>
    <property type="project" value="UniProtKB-KW"/>
</dbReference>
<dbReference type="FunFam" id="2.170.150.10:FF:000002">
    <property type="entry name" value="Translationally-controlled tumor protein homolog"/>
    <property type="match status" value="1"/>
</dbReference>
<dbReference type="InterPro" id="IPR011057">
    <property type="entry name" value="Mss4-like_sf"/>
</dbReference>
<dbReference type="GO" id="GO:0003968">
    <property type="term" value="F:RNA-directed RNA polymerase activity"/>
    <property type="evidence" value="ECO:0007669"/>
    <property type="project" value="UniProtKB-KW"/>
</dbReference>
<reference evidence="5 6" key="1">
    <citation type="journal article" date="2018" name="BMC Genomics">
        <title>Genomic evidence for intraspecific hybridization in a clonal and extremely halotolerant yeast.</title>
        <authorList>
            <person name="Gostincar C."/>
            <person name="Stajich J.E."/>
            <person name="Zupancic J."/>
            <person name="Zalar P."/>
            <person name="Gunde-Cimerman N."/>
        </authorList>
    </citation>
    <scope>NUCLEOTIDE SEQUENCE [LARGE SCALE GENOMIC DNA]</scope>
    <source>
        <strain evidence="5 6">EXF-151</strain>
    </source>
</reference>
<keyword evidence="2" id="KW-0696">RNA-directed RNA polymerase</keyword>
<dbReference type="OrthoDB" id="10055769at2759"/>
<dbReference type="Pfam" id="PF05183">
    <property type="entry name" value="RdRP"/>
    <property type="match status" value="1"/>
</dbReference>
<dbReference type="PANTHER" id="PTHR23079:SF55">
    <property type="entry name" value="RNA-DIRECTED RNA POLYMERASE"/>
    <property type="match status" value="1"/>
</dbReference>
<protein>
    <recommendedName>
        <fullName evidence="2">RNA-dependent RNA polymerase</fullName>
        <ecNumber evidence="2">2.7.7.48</ecNumber>
    </recommendedName>
</protein>
<dbReference type="InterPro" id="IPR018105">
    <property type="entry name" value="Translational_control_tumour_p"/>
</dbReference>
<dbReference type="InterPro" id="IPR011323">
    <property type="entry name" value="Mss4/transl-control_tumour"/>
</dbReference>
<comment type="similarity">
    <text evidence="1">Belongs to the TCTP family.</text>
</comment>
<dbReference type="InterPro" id="IPR057596">
    <property type="entry name" value="RDRP_core"/>
</dbReference>
<dbReference type="PRINTS" id="PR01653">
    <property type="entry name" value="TCTPROTEIN"/>
</dbReference>
<feature type="region of interest" description="Disordered" evidence="3">
    <location>
        <begin position="417"/>
        <end position="444"/>
    </location>
</feature>
<dbReference type="VEuPathDB" id="FungiDB:BTJ68_10209"/>
<evidence type="ECO:0000256" key="2">
    <source>
        <dbReference type="RuleBase" id="RU363098"/>
    </source>
</evidence>
<dbReference type="Pfam" id="PF00838">
    <property type="entry name" value="TCTP"/>
    <property type="match status" value="1"/>
</dbReference>
<comment type="caution">
    <text evidence="5">The sequence shown here is derived from an EMBL/GenBank/DDBJ whole genome shotgun (WGS) entry which is preliminary data.</text>
</comment>
<feature type="compositionally biased region" description="Polar residues" evidence="3">
    <location>
        <begin position="378"/>
        <end position="398"/>
    </location>
</feature>
<feature type="compositionally biased region" description="Polar residues" evidence="3">
    <location>
        <begin position="424"/>
        <end position="436"/>
    </location>
</feature>
<proteinExistence type="inferred from homology"/>
<dbReference type="InterPro" id="IPR034737">
    <property type="entry name" value="TCTP"/>
</dbReference>
<feature type="region of interest" description="Disordered" evidence="3">
    <location>
        <begin position="462"/>
        <end position="511"/>
    </location>
</feature>
<name>A0A3M7CD18_HORWE</name>
<dbReference type="Gene3D" id="2.170.150.10">
    <property type="entry name" value="Metal Binding Protein, Guanine Nucleotide Exchange Factor, Chain A"/>
    <property type="match status" value="1"/>
</dbReference>
<dbReference type="PROSITE" id="PS01002">
    <property type="entry name" value="TCTP_1"/>
    <property type="match status" value="1"/>
</dbReference>
<dbReference type="InterPro" id="IPR018103">
    <property type="entry name" value="Translation_control_tumour_CS"/>
</dbReference>
<feature type="region of interest" description="Disordered" evidence="3">
    <location>
        <begin position="1412"/>
        <end position="1451"/>
    </location>
</feature>
<dbReference type="GO" id="GO:0030422">
    <property type="term" value="P:siRNA processing"/>
    <property type="evidence" value="ECO:0007669"/>
    <property type="project" value="TreeGrafter"/>
</dbReference>
<organism evidence="5 6">
    <name type="scientific">Hortaea werneckii</name>
    <name type="common">Black yeast</name>
    <name type="synonym">Cladosporium werneckii</name>
    <dbReference type="NCBI Taxonomy" id="91943"/>
    <lineage>
        <taxon>Eukaryota</taxon>
        <taxon>Fungi</taxon>
        <taxon>Dikarya</taxon>
        <taxon>Ascomycota</taxon>
        <taxon>Pezizomycotina</taxon>
        <taxon>Dothideomycetes</taxon>
        <taxon>Dothideomycetidae</taxon>
        <taxon>Mycosphaerellales</taxon>
        <taxon>Teratosphaeriaceae</taxon>
        <taxon>Hortaea</taxon>
    </lineage>
</organism>
<dbReference type="EMBL" id="QWIN01000563">
    <property type="protein sequence ID" value="RMY49859.1"/>
    <property type="molecule type" value="Genomic_DNA"/>
</dbReference>
<feature type="region of interest" description="Disordered" evidence="3">
    <location>
        <begin position="349"/>
        <end position="398"/>
    </location>
</feature>
<keyword evidence="2" id="KW-0694">RNA-binding</keyword>
<dbReference type="InterPro" id="IPR007855">
    <property type="entry name" value="RDRP"/>
</dbReference>
<evidence type="ECO:0000256" key="3">
    <source>
        <dbReference type="SAM" id="MobiDB-lite"/>
    </source>
</evidence>
<dbReference type="PANTHER" id="PTHR23079">
    <property type="entry name" value="RNA-DEPENDENT RNA POLYMERASE"/>
    <property type="match status" value="1"/>
</dbReference>
<keyword evidence="2" id="KW-0808">Transferase</keyword>
<accession>A0A3M7CD18</accession>
<comment type="catalytic activity">
    <reaction evidence="2">
        <text>RNA(n) + a ribonucleoside 5'-triphosphate = RNA(n+1) + diphosphate</text>
        <dbReference type="Rhea" id="RHEA:21248"/>
        <dbReference type="Rhea" id="RHEA-COMP:14527"/>
        <dbReference type="Rhea" id="RHEA-COMP:17342"/>
        <dbReference type="ChEBI" id="CHEBI:33019"/>
        <dbReference type="ChEBI" id="CHEBI:61557"/>
        <dbReference type="ChEBI" id="CHEBI:140395"/>
        <dbReference type="EC" id="2.7.7.48"/>
    </reaction>
</comment>
<dbReference type="GO" id="GO:0031380">
    <property type="term" value="C:nuclear RNA-directed RNA polymerase complex"/>
    <property type="evidence" value="ECO:0007669"/>
    <property type="project" value="TreeGrafter"/>
</dbReference>
<dbReference type="SUPFAM" id="SSF51316">
    <property type="entry name" value="Mss4-like"/>
    <property type="match status" value="1"/>
</dbReference>
<sequence length="1451" mass="161745">MIIYNDLITGDELISDSYNLKEVDGAVYEADCSKITVGGESVDIGANPSAEDADEGTDDSKQQVIDVVHSFRLNETSFDKKSYLSHLKTYMKEVKQKMKDNGAGDDQVTEFEKNAQAYAKKIIANFGDYEFLIGESMNPDGMVILLNYREDGMTPYVTLWKHGLKEQKVPVYGQHSAHNITPRDRYGNASLAQGGPPAAAKNGLPRTELDGAETPQTPTSRSNVEPMLRQICGQFNLKLPVDDKASPAKTQNTTGHGVVRRIRFLYFEKPDALKSLIRELSPKLLGSDRKLEVLNESLSELVQSIRRQPTSRTNCLWPCQTHSGPTAQQSSLGVVMRWGLQPAVGAPAHQISDSAAQKAKHQSTLGGFLRPGPRDTKPGQTSFRSETTNAKSAQTSFMTDTTRVTKSFMSESTELSASTAATSVDGSQEAVATQKSEFPMSSIPSCDMDRIESVVIETATAECRESRPANAPATPLPTKRASSVAKQKSPVKPPTPAKPTTPSKTNTAEPLKHHRLARLLQDGLVPTDIPQSMHDLPLDLCVEAYRVMQSSGLTPSDFDHQWIGTRTFQSLEAFCQNQNVANAKALPSAPTPFEKRTLCGRLRWSTEKNGPMFRFDLETREESSTALQRRFGNHRILVVDLPDMNDLPTYIKGQRQEVMSQLQQLFEKDQLFLGRKWVQFLVQDKKRKKKAGSSQDEPGNFQAYFFAVSGPGLEDISIAEVLNWAVPFRENGHQLACKAYARLDLSASNTTPTVVFEPDQIHFVSDQYAQDAPDDDTFNDPSKVFDHHFNADKPMEMNDGSSAISVGAMKVIQRIHNLPHLPCVVQGRIAGAKGVWYLVPGEDVFIHISESQVKVKHTLADLQADPELRTLNVVTCSGPAKHSILHHLFLPTLRDRGVSEKAIIDLVSKQVKLDGETFLNAINDILALVRYVFYAKGILGNRARLNGVVPHTAGLPSADDEAILMLAAAGLEPKTCAYLRKIVLRMGLGVFDVEAKRFKIQLKKSTTLLGICDPTGTLKPGEIHLGFSNPMEDDETGELWSTLHGWNVLVARNPLLRNSDMQKARVVFRPELAYLHDVVVFSAQGPRPLASKLSGGDYDGDTFWVCWEPTLVDPFMNAPAPWSTRPAEFFGFTRDQVTLNELLGLSKDGRTIDGVRIDRSNIKLLDKQARAWIRRSTEVRMQQDFLGFATLLHGKLTYHESDVSTEKADILVDLHDLLVDAEKQGLRYTEQAYSQFKIRNCIPSTLSDPAYRSFIGKNKGGSRTDPSSPQSAEWNEHDIIDTVFFKHVKPQIQEAMKDAKTETRGAQPFDVHLTSIYERQCTKNTAIVQEELQNLRNRLCEVRRTWSKGMDRWKASGRKQSYWHDLVVQTRMEFEAIKPIHDDNDTVAEWLAQRGASFTLWEELRASALASLHHETRRGPPVPTPSPSDYMLEGKPPSGKRNVKPVWYESN</sequence>
<dbReference type="EC" id="2.7.7.48" evidence="2"/>
<evidence type="ECO:0000313" key="6">
    <source>
        <dbReference type="Proteomes" id="UP000270230"/>
    </source>
</evidence>
<evidence type="ECO:0000259" key="4">
    <source>
        <dbReference type="PROSITE" id="PS51797"/>
    </source>
</evidence>
<evidence type="ECO:0000313" key="5">
    <source>
        <dbReference type="EMBL" id="RMY49859.1"/>
    </source>
</evidence>
<feature type="region of interest" description="Disordered" evidence="3">
    <location>
        <begin position="177"/>
        <end position="222"/>
    </location>
</feature>
<dbReference type="PROSITE" id="PS51797">
    <property type="entry name" value="TCTP_3"/>
    <property type="match status" value="1"/>
</dbReference>
<comment type="similarity">
    <text evidence="2">Belongs to the RdRP family.</text>
</comment>
<keyword evidence="2" id="KW-0548">Nucleotidyltransferase</keyword>
<dbReference type="Proteomes" id="UP000270230">
    <property type="component" value="Unassembled WGS sequence"/>
</dbReference>
<gene>
    <name evidence="5" type="ORF">D0865_07244</name>
</gene>
<evidence type="ECO:0000256" key="1">
    <source>
        <dbReference type="PROSITE-ProRule" id="PRU01133"/>
    </source>
</evidence>